<evidence type="ECO:0000256" key="11">
    <source>
        <dbReference type="ARBA" id="ARBA00032808"/>
    </source>
</evidence>
<keyword evidence="8" id="KW-0547">Nucleotide-binding</keyword>
<organism evidence="16 17">
    <name type="scientific">Saccoglossus kowalevskii</name>
    <name type="common">Acorn worm</name>
    <dbReference type="NCBI Taxonomy" id="10224"/>
    <lineage>
        <taxon>Eukaryota</taxon>
        <taxon>Metazoa</taxon>
        <taxon>Hemichordata</taxon>
        <taxon>Enteropneusta</taxon>
        <taxon>Harrimaniidae</taxon>
        <taxon>Saccoglossus</taxon>
    </lineage>
</organism>
<name>A0ABM0LWJ8_SACKO</name>
<reference evidence="17" key="1">
    <citation type="submission" date="2025-08" db="UniProtKB">
        <authorList>
            <consortium name="RefSeq"/>
        </authorList>
    </citation>
    <scope>IDENTIFICATION</scope>
    <source>
        <tissue evidence="17">Testes</tissue>
    </source>
</reference>
<sequence length="304" mass="33492">MSSCEKRVLSIQSHVVSGYVGNKSATFPMQVLGFEVDAINSVQFSNHTGYNVCKGQVLNSTELQTLYSALKENDIDHYSHVLTGFVGSESFLLEVVNVIKELKARNPNMLFVCDPVLGDFGVGYYVPKELTPIYREKLLPLADLITPNQFEAEELTGITIKTEEDAFKAMELMHCSGCKNIVISSTELGKDDTLVLLGSSLTGEKNKRLRLTMHKFDAHFTGTGDLFTALLLVWSHTHPDNLALACEKTIATMQSVLKKTLEVAKKRAGPGNKPTVGQIELRLISCKDDIEHPGNNVKATVMEV</sequence>
<dbReference type="CDD" id="cd01173">
    <property type="entry name" value="pyridoxal_pyridoxamine_kinase"/>
    <property type="match status" value="1"/>
</dbReference>
<evidence type="ECO:0000256" key="12">
    <source>
        <dbReference type="ARBA" id="ARBA00047310"/>
    </source>
</evidence>
<comment type="catalytic activity">
    <reaction evidence="13">
        <text>pyridoxal + ATP = pyridoxal 5'-phosphate + ADP + H(+)</text>
        <dbReference type="Rhea" id="RHEA:10224"/>
        <dbReference type="ChEBI" id="CHEBI:15378"/>
        <dbReference type="ChEBI" id="CHEBI:17310"/>
        <dbReference type="ChEBI" id="CHEBI:30616"/>
        <dbReference type="ChEBI" id="CHEBI:456216"/>
        <dbReference type="ChEBI" id="CHEBI:597326"/>
        <dbReference type="EC" id="2.7.1.35"/>
    </reaction>
    <physiologicalReaction direction="left-to-right" evidence="13">
        <dbReference type="Rhea" id="RHEA:10225"/>
    </physiologicalReaction>
</comment>
<dbReference type="Gene3D" id="3.40.1190.20">
    <property type="match status" value="1"/>
</dbReference>
<dbReference type="Pfam" id="PF08543">
    <property type="entry name" value="Phos_pyr_kin"/>
    <property type="match status" value="1"/>
</dbReference>
<comment type="similarity">
    <text evidence="4">Belongs to the pyridoxine kinase family.</text>
</comment>
<evidence type="ECO:0000256" key="9">
    <source>
        <dbReference type="ARBA" id="ARBA00022777"/>
    </source>
</evidence>
<accession>A0ABM0LWJ8</accession>
<dbReference type="RefSeq" id="XP_006812139.1">
    <property type="nucleotide sequence ID" value="XM_006812076.1"/>
</dbReference>
<dbReference type="NCBIfam" id="TIGR00687">
    <property type="entry name" value="pyridox_kin"/>
    <property type="match status" value="1"/>
</dbReference>
<feature type="domain" description="Pyridoxamine kinase/Phosphomethylpyrimidine kinase" evidence="15">
    <location>
        <begin position="80"/>
        <end position="266"/>
    </location>
</feature>
<comment type="pathway">
    <text evidence="1">Cofactor metabolism; pyridoxal 5'-phosphate salvage; pyridoxamine 5'-phosphate from pyridoxamine: step 1/1.</text>
</comment>
<keyword evidence="16" id="KW-1185">Reference proteome</keyword>
<evidence type="ECO:0000256" key="10">
    <source>
        <dbReference type="ARBA" id="ARBA00022840"/>
    </source>
</evidence>
<evidence type="ECO:0000313" key="17">
    <source>
        <dbReference type="RefSeq" id="XP_006812139.1"/>
    </source>
</evidence>
<evidence type="ECO:0000256" key="1">
    <source>
        <dbReference type="ARBA" id="ARBA00004750"/>
    </source>
</evidence>
<keyword evidence="10" id="KW-0067">ATP-binding</keyword>
<evidence type="ECO:0000256" key="6">
    <source>
        <dbReference type="ARBA" id="ARBA00018134"/>
    </source>
</evidence>
<comment type="catalytic activity">
    <reaction evidence="14">
        <text>pyridoxine + ATP = pyridoxine 5'-phosphate + ADP + H(+)</text>
        <dbReference type="Rhea" id="RHEA:25108"/>
        <dbReference type="ChEBI" id="CHEBI:15378"/>
        <dbReference type="ChEBI" id="CHEBI:16709"/>
        <dbReference type="ChEBI" id="CHEBI:30616"/>
        <dbReference type="ChEBI" id="CHEBI:58589"/>
        <dbReference type="ChEBI" id="CHEBI:456216"/>
        <dbReference type="EC" id="2.7.1.35"/>
    </reaction>
    <physiologicalReaction direction="left-to-right" evidence="14">
        <dbReference type="Rhea" id="RHEA:25109"/>
    </physiologicalReaction>
</comment>
<dbReference type="InterPro" id="IPR013749">
    <property type="entry name" value="PM/HMP-P_kinase-1"/>
</dbReference>
<dbReference type="EC" id="2.7.1.35" evidence="5"/>
<dbReference type="Proteomes" id="UP000694865">
    <property type="component" value="Unplaced"/>
</dbReference>
<comment type="pathway">
    <text evidence="2">Cofactor metabolism; pyridoxal 5'-phosphate salvage; pyridoxine 5'-phosphate from pyridoxine: step 1/1.</text>
</comment>
<evidence type="ECO:0000256" key="8">
    <source>
        <dbReference type="ARBA" id="ARBA00022741"/>
    </source>
</evidence>
<protein>
    <recommendedName>
        <fullName evidence="6">Pyridoxal kinase</fullName>
        <ecNumber evidence="5">2.7.1.35</ecNumber>
    </recommendedName>
    <alternativeName>
        <fullName evidence="11">Pyridoxine kinase</fullName>
    </alternativeName>
</protein>
<evidence type="ECO:0000256" key="3">
    <source>
        <dbReference type="ARBA" id="ARBA00005210"/>
    </source>
</evidence>
<keyword evidence="7" id="KW-0808">Transferase</keyword>
<evidence type="ECO:0000256" key="7">
    <source>
        <dbReference type="ARBA" id="ARBA00022679"/>
    </source>
</evidence>
<dbReference type="PANTHER" id="PTHR10534:SF2">
    <property type="entry name" value="PYRIDOXAL KINASE"/>
    <property type="match status" value="1"/>
</dbReference>
<comment type="pathway">
    <text evidence="3">Cofactor metabolism; pyridoxal 5'-phosphate salvage; pyridoxal 5'-phosphate from pyridoxal: step 1/1.</text>
</comment>
<keyword evidence="9" id="KW-0418">Kinase</keyword>
<gene>
    <name evidence="17" type="primary">LOC100377606</name>
</gene>
<evidence type="ECO:0000256" key="2">
    <source>
        <dbReference type="ARBA" id="ARBA00004835"/>
    </source>
</evidence>
<dbReference type="GeneID" id="100377606"/>
<evidence type="ECO:0000256" key="13">
    <source>
        <dbReference type="ARBA" id="ARBA00047377"/>
    </source>
</evidence>
<evidence type="ECO:0000256" key="4">
    <source>
        <dbReference type="ARBA" id="ARBA00008805"/>
    </source>
</evidence>
<dbReference type="SUPFAM" id="SSF53613">
    <property type="entry name" value="Ribokinase-like"/>
    <property type="match status" value="1"/>
</dbReference>
<proteinExistence type="inferred from homology"/>
<dbReference type="InterPro" id="IPR004625">
    <property type="entry name" value="PyrdxlKinase"/>
</dbReference>
<comment type="catalytic activity">
    <reaction evidence="12">
        <text>pyridoxamine + ATP = pyridoxamine 5'-phosphate + ADP + H(+)</text>
        <dbReference type="Rhea" id="RHEA:25104"/>
        <dbReference type="ChEBI" id="CHEBI:15378"/>
        <dbReference type="ChEBI" id="CHEBI:30616"/>
        <dbReference type="ChEBI" id="CHEBI:57761"/>
        <dbReference type="ChEBI" id="CHEBI:58451"/>
        <dbReference type="ChEBI" id="CHEBI:456216"/>
        <dbReference type="EC" id="2.7.1.35"/>
    </reaction>
    <physiologicalReaction direction="left-to-right" evidence="12">
        <dbReference type="Rhea" id="RHEA:25105"/>
    </physiologicalReaction>
</comment>
<evidence type="ECO:0000259" key="15">
    <source>
        <dbReference type="Pfam" id="PF08543"/>
    </source>
</evidence>
<dbReference type="InterPro" id="IPR029056">
    <property type="entry name" value="Ribokinase-like"/>
</dbReference>
<dbReference type="PANTHER" id="PTHR10534">
    <property type="entry name" value="PYRIDOXAL KINASE"/>
    <property type="match status" value="1"/>
</dbReference>
<evidence type="ECO:0000313" key="16">
    <source>
        <dbReference type="Proteomes" id="UP000694865"/>
    </source>
</evidence>
<evidence type="ECO:0000256" key="5">
    <source>
        <dbReference type="ARBA" id="ARBA00012104"/>
    </source>
</evidence>
<evidence type="ECO:0000256" key="14">
    <source>
        <dbReference type="ARBA" id="ARBA00048524"/>
    </source>
</evidence>